<accession>A0A7W3G0E3</accession>
<comment type="caution">
    <text evidence="1">The sequence shown here is derived from an EMBL/GenBank/DDBJ whole genome shotgun (WGS) entry which is preliminary data.</text>
</comment>
<dbReference type="RefSeq" id="WP_105270463.1">
    <property type="nucleotide sequence ID" value="NZ_CP056697.1"/>
</dbReference>
<gene>
    <name evidence="1" type="ORF">HV245_17215</name>
</gene>
<evidence type="ECO:0000313" key="2">
    <source>
        <dbReference type="Proteomes" id="UP000518474"/>
    </source>
</evidence>
<sequence length="172" mass="20320">MTNEFIDAYSDDQIYLEMIEQLVNEHSSEGLVPDSIKYSSFCRLWVVMMVGSIEMMIKVWTKSNYAMADIASYFEEGSNTERIDRLFKAFEIRGFSPERECFDDFLACKYIRNAYVHGQWNEKQREYVESINLPSVIMKFSPEDYVRIKKCYYHIMNKLGMAKCLNTLINNL</sequence>
<dbReference type="EMBL" id="JABXPT010000009">
    <property type="protein sequence ID" value="MBA7899863.1"/>
    <property type="molecule type" value="Genomic_DNA"/>
</dbReference>
<dbReference type="AlphaFoldDB" id="A0A7W3G0E3"/>
<proteinExistence type="predicted"/>
<reference evidence="1 2" key="1">
    <citation type="submission" date="2020-06" db="EMBL/GenBank/DDBJ databases">
        <title>REHAB project genomes.</title>
        <authorList>
            <person name="Shaw L.P."/>
        </authorList>
    </citation>
    <scope>NUCLEOTIDE SEQUENCE [LARGE SCALE GENOMIC DNA]</scope>
    <source>
        <strain evidence="1 2">RHBSTW-00604</strain>
    </source>
</reference>
<dbReference type="Proteomes" id="UP000518474">
    <property type="component" value="Unassembled WGS sequence"/>
</dbReference>
<protein>
    <recommendedName>
        <fullName evidence="3">Apea-like HEPN domain-containing protein</fullName>
    </recommendedName>
</protein>
<organism evidence="1 2">
    <name type="scientific">Escherichia marmotae</name>
    <dbReference type="NCBI Taxonomy" id="1499973"/>
    <lineage>
        <taxon>Bacteria</taxon>
        <taxon>Pseudomonadati</taxon>
        <taxon>Pseudomonadota</taxon>
        <taxon>Gammaproteobacteria</taxon>
        <taxon>Enterobacterales</taxon>
        <taxon>Enterobacteriaceae</taxon>
        <taxon>Escherichia</taxon>
    </lineage>
</organism>
<evidence type="ECO:0008006" key="3">
    <source>
        <dbReference type="Google" id="ProtNLM"/>
    </source>
</evidence>
<evidence type="ECO:0000313" key="1">
    <source>
        <dbReference type="EMBL" id="MBA7899863.1"/>
    </source>
</evidence>
<name>A0A7W3G0E3_9ESCH</name>